<feature type="binding site" evidence="8">
    <location>
        <position position="410"/>
    </location>
    <ligand>
        <name>Na(+)</name>
        <dbReference type="ChEBI" id="CHEBI:29101"/>
        <label>1</label>
    </ligand>
</feature>
<dbReference type="GeneID" id="108666714"/>
<dbReference type="GO" id="GO:0005283">
    <property type="term" value="F:amino acid:sodium symporter activity"/>
    <property type="evidence" value="ECO:0007669"/>
    <property type="project" value="TreeGrafter"/>
</dbReference>
<feature type="transmembrane region" description="Helical" evidence="12">
    <location>
        <begin position="466"/>
        <end position="490"/>
    </location>
</feature>
<feature type="transmembrane region" description="Helical" evidence="12">
    <location>
        <begin position="334"/>
        <end position="360"/>
    </location>
</feature>
<keyword evidence="6 12" id="KW-1133">Transmembrane helix</keyword>
<keyword evidence="7 12" id="KW-0472">Membrane</keyword>
<dbReference type="AlphaFoldDB" id="A0A8B7N762"/>
<feature type="transmembrane region" description="Helical" evidence="12">
    <location>
        <begin position="398"/>
        <end position="424"/>
    </location>
</feature>
<evidence type="ECO:0000256" key="9">
    <source>
        <dbReference type="PIRSR" id="PIRSR600175-2"/>
    </source>
</evidence>
<evidence type="ECO:0000256" key="3">
    <source>
        <dbReference type="ARBA" id="ARBA00022448"/>
    </source>
</evidence>
<evidence type="ECO:0000256" key="5">
    <source>
        <dbReference type="ARBA" id="ARBA00022847"/>
    </source>
</evidence>
<sequence>MSTAGQTDQASSKKHHTDNTSSNSRSIQHDSISYQDTRGHWGSRMEFLLACLGYSVGLGNLWRFPYLAYENGGAAFLLPYLLLLVIVGRPLYLTEVALGQYSQLGPLHTYRKVAPLMAGIGYMQLISEIPSVSSLMIILSYSLHYLFTSLTHIGHTLPWLKCDPAWATEQCHVMGVANSSCLGSNNTGACTSSDQSSAIQYWKHEVLRLDSVGLVNFGELGGLIPSLVLCLFAGWVITCLCLIKGIKTSGKVVYFTATFPFVGLLVLMIAGVSLSGASKGLVFLFVPKWEKLLDVNVWRKALEQVIYSLSVGGGGLITYGSYNDFNTKVHVDVLILSVLDLIASLMSAVTIFSVLGAMAYELGIDDVSKVVASGPGLAFVAYPEAIARTLPVPHLWCFLFFFMVFTLGLDSLFGGMETLLTALLDEFSNMRRHKPLVVIGLCSALFCLGLPYCTPKGQYVFYLIDVFKFGIGSLMGGFFTCVAVHWLFGVNNFSDMIEFMLGFRPSVLMRVTWACIAPVTLLVVFVGSLLQWRWPLYAGTIHYPVWALVLGAAVPLVTLAPLVIVALVHVMELVWNGRGRDILKHHHQWGPGCPVARQRLNEAMRLTREAQRLNTLVTEGSVNIAFDSTDL</sequence>
<dbReference type="GO" id="GO:0015187">
    <property type="term" value="F:glycine transmembrane transporter activity"/>
    <property type="evidence" value="ECO:0007669"/>
    <property type="project" value="TreeGrafter"/>
</dbReference>
<keyword evidence="9" id="KW-1015">Disulfide bond</keyword>
<evidence type="ECO:0000256" key="10">
    <source>
        <dbReference type="RuleBase" id="RU003732"/>
    </source>
</evidence>
<feature type="transmembrane region" description="Helical" evidence="12">
    <location>
        <begin position="546"/>
        <end position="570"/>
    </location>
</feature>
<feature type="transmembrane region" description="Helical" evidence="12">
    <location>
        <begin position="252"/>
        <end position="285"/>
    </location>
</feature>
<dbReference type="Pfam" id="PF00209">
    <property type="entry name" value="SNF"/>
    <property type="match status" value="1"/>
</dbReference>
<dbReference type="Proteomes" id="UP000694843">
    <property type="component" value="Unplaced"/>
</dbReference>
<feature type="transmembrane region" description="Helical" evidence="12">
    <location>
        <begin position="72"/>
        <end position="92"/>
    </location>
</feature>
<dbReference type="PROSITE" id="PS50267">
    <property type="entry name" value="NA_NEUROTRAN_SYMP_3"/>
    <property type="match status" value="1"/>
</dbReference>
<dbReference type="PROSITE" id="PS00610">
    <property type="entry name" value="NA_NEUROTRAN_SYMP_1"/>
    <property type="match status" value="1"/>
</dbReference>
<keyword evidence="3 10" id="KW-0813">Transport</keyword>
<gene>
    <name evidence="14" type="primary">LOC108666714</name>
</gene>
<feature type="binding site" evidence="8">
    <location>
        <position position="60"/>
    </location>
    <ligand>
        <name>Na(+)</name>
        <dbReference type="ChEBI" id="CHEBI:29101"/>
        <label>1</label>
    </ligand>
</feature>
<evidence type="ECO:0000313" key="14">
    <source>
        <dbReference type="RefSeq" id="XP_018009119.2"/>
    </source>
</evidence>
<feature type="transmembrane region" description="Helical" evidence="12">
    <location>
        <begin position="511"/>
        <end position="534"/>
    </location>
</feature>
<comment type="subcellular location">
    <subcellularLocation>
        <location evidence="1">Membrane</location>
        <topology evidence="1">Multi-pass membrane protein</topology>
    </subcellularLocation>
</comment>
<accession>A0A8B7N762</accession>
<dbReference type="InterPro" id="IPR000175">
    <property type="entry name" value="Na/ntran_symport"/>
</dbReference>
<keyword evidence="4 10" id="KW-0812">Transmembrane</keyword>
<feature type="binding site" evidence="8">
    <location>
        <position position="53"/>
    </location>
    <ligand>
        <name>Na(+)</name>
        <dbReference type="ChEBI" id="CHEBI:29101"/>
        <label>1</label>
    </ligand>
</feature>
<dbReference type="SUPFAM" id="SSF161070">
    <property type="entry name" value="SNF-like"/>
    <property type="match status" value="1"/>
</dbReference>
<dbReference type="PANTHER" id="PTHR11616:SF236">
    <property type="entry name" value="TRANSPORTER"/>
    <property type="match status" value="1"/>
</dbReference>
<evidence type="ECO:0000256" key="11">
    <source>
        <dbReference type="SAM" id="MobiDB-lite"/>
    </source>
</evidence>
<feature type="binding site" evidence="8">
    <location>
        <position position="407"/>
    </location>
    <ligand>
        <name>Na(+)</name>
        <dbReference type="ChEBI" id="CHEBI:29101"/>
        <label>1</label>
    </ligand>
</feature>
<proteinExistence type="inferred from homology"/>
<evidence type="ECO:0000256" key="8">
    <source>
        <dbReference type="PIRSR" id="PIRSR600175-1"/>
    </source>
</evidence>
<evidence type="ECO:0000256" key="7">
    <source>
        <dbReference type="ARBA" id="ARBA00023136"/>
    </source>
</evidence>
<evidence type="ECO:0000256" key="6">
    <source>
        <dbReference type="ARBA" id="ARBA00022989"/>
    </source>
</evidence>
<keyword evidence="5 10" id="KW-0769">Symport</keyword>
<feature type="binding site" evidence="8">
    <location>
        <position position="308"/>
    </location>
    <ligand>
        <name>Na(+)</name>
        <dbReference type="ChEBI" id="CHEBI:29101"/>
        <label>1</label>
    </ligand>
</feature>
<organism evidence="13 14">
    <name type="scientific">Hyalella azteca</name>
    <name type="common">Amphipod</name>
    <dbReference type="NCBI Taxonomy" id="294128"/>
    <lineage>
        <taxon>Eukaryota</taxon>
        <taxon>Metazoa</taxon>
        <taxon>Ecdysozoa</taxon>
        <taxon>Arthropoda</taxon>
        <taxon>Crustacea</taxon>
        <taxon>Multicrustacea</taxon>
        <taxon>Malacostraca</taxon>
        <taxon>Eumalacostraca</taxon>
        <taxon>Peracarida</taxon>
        <taxon>Amphipoda</taxon>
        <taxon>Senticaudata</taxon>
        <taxon>Talitrida</taxon>
        <taxon>Talitroidea</taxon>
        <taxon>Hyalellidae</taxon>
        <taxon>Hyalella</taxon>
    </lineage>
</organism>
<feature type="compositionally biased region" description="Polar residues" evidence="11">
    <location>
        <begin position="19"/>
        <end position="30"/>
    </location>
</feature>
<dbReference type="PANTHER" id="PTHR11616">
    <property type="entry name" value="SODIUM/CHLORIDE DEPENDENT TRANSPORTER"/>
    <property type="match status" value="1"/>
</dbReference>
<evidence type="ECO:0000256" key="1">
    <source>
        <dbReference type="ARBA" id="ARBA00004141"/>
    </source>
</evidence>
<dbReference type="OMA" id="FINPGFQ"/>
<dbReference type="PRINTS" id="PR00176">
    <property type="entry name" value="NANEUSMPORT"/>
</dbReference>
<dbReference type="RefSeq" id="XP_018009119.2">
    <property type="nucleotide sequence ID" value="XM_018153630.2"/>
</dbReference>
<evidence type="ECO:0000313" key="13">
    <source>
        <dbReference type="Proteomes" id="UP000694843"/>
    </source>
</evidence>
<feature type="compositionally biased region" description="Polar residues" evidence="11">
    <location>
        <begin position="1"/>
        <end position="10"/>
    </location>
</feature>
<evidence type="ECO:0000256" key="12">
    <source>
        <dbReference type="SAM" id="Phobius"/>
    </source>
</evidence>
<dbReference type="KEGG" id="hazt:108666714"/>
<comment type="similarity">
    <text evidence="2 10">Belongs to the sodium:neurotransmitter symporter (SNF) (TC 2.A.22) family.</text>
</comment>
<reference evidence="14" key="1">
    <citation type="submission" date="2025-08" db="UniProtKB">
        <authorList>
            <consortium name="RefSeq"/>
        </authorList>
    </citation>
    <scope>IDENTIFICATION</scope>
    <source>
        <tissue evidence="14">Whole organism</tissue>
    </source>
</reference>
<keyword evidence="13" id="KW-1185">Reference proteome</keyword>
<dbReference type="InterPro" id="IPR037272">
    <property type="entry name" value="SNS_sf"/>
</dbReference>
<feature type="binding site" evidence="8">
    <location>
        <position position="411"/>
    </location>
    <ligand>
        <name>Na(+)</name>
        <dbReference type="ChEBI" id="CHEBI:29101"/>
        <label>1</label>
    </ligand>
</feature>
<feature type="transmembrane region" description="Helical" evidence="12">
    <location>
        <begin position="47"/>
        <end position="66"/>
    </location>
</feature>
<feature type="transmembrane region" description="Helical" evidence="12">
    <location>
        <begin position="436"/>
        <end position="454"/>
    </location>
</feature>
<feature type="transmembrane region" description="Helical" evidence="12">
    <location>
        <begin position="305"/>
        <end position="322"/>
    </location>
</feature>
<feature type="region of interest" description="Disordered" evidence="11">
    <location>
        <begin position="1"/>
        <end position="30"/>
    </location>
</feature>
<dbReference type="GO" id="GO:0089718">
    <property type="term" value="P:amino acid import across plasma membrane"/>
    <property type="evidence" value="ECO:0007669"/>
    <property type="project" value="TreeGrafter"/>
</dbReference>
<evidence type="ECO:0000256" key="4">
    <source>
        <dbReference type="ARBA" id="ARBA00022692"/>
    </source>
</evidence>
<dbReference type="OrthoDB" id="6581954at2759"/>
<name>A0A8B7N762_HYAAZ</name>
<keyword evidence="8" id="KW-0479">Metal-binding</keyword>
<feature type="binding site" evidence="8">
    <location>
        <position position="56"/>
    </location>
    <ligand>
        <name>Na(+)</name>
        <dbReference type="ChEBI" id="CHEBI:29101"/>
        <label>1</label>
    </ligand>
</feature>
<evidence type="ECO:0000256" key="2">
    <source>
        <dbReference type="ARBA" id="ARBA00006459"/>
    </source>
</evidence>
<feature type="disulfide bond" evidence="9">
    <location>
        <begin position="162"/>
        <end position="171"/>
    </location>
</feature>
<feature type="transmembrane region" description="Helical" evidence="12">
    <location>
        <begin position="223"/>
        <end position="243"/>
    </location>
</feature>
<dbReference type="GO" id="GO:0046872">
    <property type="term" value="F:metal ion binding"/>
    <property type="evidence" value="ECO:0007669"/>
    <property type="project" value="UniProtKB-KW"/>
</dbReference>
<protein>
    <recommendedName>
        <fullName evidence="10">Transporter</fullName>
    </recommendedName>
</protein>
<dbReference type="GO" id="GO:0005886">
    <property type="term" value="C:plasma membrane"/>
    <property type="evidence" value="ECO:0007669"/>
    <property type="project" value="TreeGrafter"/>
</dbReference>
<keyword evidence="8" id="KW-0915">Sodium</keyword>
<dbReference type="GO" id="GO:0015179">
    <property type="term" value="F:L-amino acid transmembrane transporter activity"/>
    <property type="evidence" value="ECO:0007669"/>
    <property type="project" value="TreeGrafter"/>
</dbReference>